<accession>A0A1W6LNM5</accession>
<dbReference type="STRING" id="1941349.STSP1_01769"/>
<name>A0A1W6LNM5_9BACT</name>
<gene>
    <name evidence="2" type="ORF">STSP1_01769</name>
</gene>
<evidence type="ECO:0000313" key="2">
    <source>
        <dbReference type="EMBL" id="ARN57364.1"/>
    </source>
</evidence>
<sequence>MISKTALKNYASVIKAAAFAFLFIPAFCFAFIPQIDKSLGKARIYSEDEQLIASTGKVQRVWQWTDYGFGTVSLKNLSTGKEWIEEPENNCDWAYFGITEDKKGVIRKLDAEVQQATPFSKEHLRLRAVIYYPSERTSVLYEVCVYPGAEGIKTQLGIKRPPQNIAPIKTEKNKIIIKAENGSTHFPDDFRDQTDPAFATVLSSSSKISFQIKNISYDRDYVLGLSWWDWNGTGRRQRVVARIEGERSEAILIPTTTLPDYKNKQEKPDEFSITVPGDMLLEDDFIVEVQKRQGPDAVISEIWIYEENCRKPMHRSELPVNRAEVILGKAPEGFGLAAYMDCGERNLQRRSYNQSRGVTEELNINFSGGKVNFAGYNCINEDFLKNEPQQPLLKEETLNVQSDTSRQFEWANLMTFQSGENGIAVVKESNQCRNLDSFDTGWFSLTPSGLTVTGWGIRQFEMKADRFRKGWPTWVILSKGDKDELLLSMKKFDRLVFPEDSLGRFTYCRTGSRYNTKLEKNPVNSKNVTENMARAGKAGFGIVNIDSGWELQKEKRLIGRDMWRPDSEFFPNQWEDVFKAMLENNLRTGLSAKNSIETQDLNWNYEKLKNSFWTLDNSKIRDYKELESFRRRSEEYLNQTEGNSCFSMETGKEYPSAGYYCLREYGKIRLYPDNTELQRNGNHILQDCWELAKYNNPGKWQLLLQDFGDYSPEFAAAASCAGLPGMKAQFFEDIEDKQAVSNVFEVYAQNSAELYSHFTFPIGERPNGRSWAGFQFCSPGDKEGFILIFREKENTYSKNTVRLKFLGSGKLKITNLLEETEKITDCDDGFVGLRMDKPGDFLFLKYKKL</sequence>
<proteinExistence type="predicted"/>
<dbReference type="RefSeq" id="WP_085756006.1">
    <property type="nucleotide sequence ID" value="NZ_CP021023.1"/>
</dbReference>
<keyword evidence="1" id="KW-1133">Transmembrane helix</keyword>
<protein>
    <recommendedName>
        <fullName evidence="4">Alpha-galactosidase</fullName>
    </recommendedName>
</protein>
<organism evidence="2 3">
    <name type="scientific">Sedimentisphaera salicampi</name>
    <dbReference type="NCBI Taxonomy" id="1941349"/>
    <lineage>
        <taxon>Bacteria</taxon>
        <taxon>Pseudomonadati</taxon>
        <taxon>Planctomycetota</taxon>
        <taxon>Phycisphaerae</taxon>
        <taxon>Sedimentisphaerales</taxon>
        <taxon>Sedimentisphaeraceae</taxon>
        <taxon>Sedimentisphaera</taxon>
    </lineage>
</organism>
<evidence type="ECO:0000256" key="1">
    <source>
        <dbReference type="SAM" id="Phobius"/>
    </source>
</evidence>
<dbReference type="Gene3D" id="3.20.20.70">
    <property type="entry name" value="Aldolase class I"/>
    <property type="match status" value="1"/>
</dbReference>
<dbReference type="Proteomes" id="UP000193334">
    <property type="component" value="Chromosome"/>
</dbReference>
<keyword evidence="1" id="KW-0812">Transmembrane</keyword>
<dbReference type="InterPro" id="IPR013785">
    <property type="entry name" value="Aldolase_TIM"/>
</dbReference>
<evidence type="ECO:0008006" key="4">
    <source>
        <dbReference type="Google" id="ProtNLM"/>
    </source>
</evidence>
<dbReference type="AlphaFoldDB" id="A0A1W6LNM5"/>
<feature type="transmembrane region" description="Helical" evidence="1">
    <location>
        <begin position="12"/>
        <end position="32"/>
    </location>
</feature>
<dbReference type="KEGG" id="pbp:STSP1_01769"/>
<evidence type="ECO:0000313" key="3">
    <source>
        <dbReference type="Proteomes" id="UP000193334"/>
    </source>
</evidence>
<reference evidence="3" key="1">
    <citation type="submission" date="2017-04" db="EMBL/GenBank/DDBJ databases">
        <title>Comparative genomics and description of representatives of a novel lineage of planctomycetes thriving in anoxic sediments.</title>
        <authorList>
            <person name="Spring S."/>
            <person name="Bunk B."/>
            <person name="Sproer C."/>
        </authorList>
    </citation>
    <scope>NUCLEOTIDE SEQUENCE [LARGE SCALE GENOMIC DNA]</scope>
    <source>
        <strain evidence="3">ST-PulAB-D4</strain>
    </source>
</reference>
<keyword evidence="3" id="KW-1185">Reference proteome</keyword>
<keyword evidence="1" id="KW-0472">Membrane</keyword>
<dbReference type="EMBL" id="CP021023">
    <property type="protein sequence ID" value="ARN57364.1"/>
    <property type="molecule type" value="Genomic_DNA"/>
</dbReference>